<dbReference type="AlphaFoldDB" id="A0A2G9GGD5"/>
<dbReference type="SMART" id="SM00028">
    <property type="entry name" value="TPR"/>
    <property type="match status" value="1"/>
</dbReference>
<dbReference type="PANTHER" id="PTHR36326">
    <property type="entry name" value="PROTEIN POLLENLESS 3-LIKE 2"/>
    <property type="match status" value="1"/>
</dbReference>
<evidence type="ECO:0000256" key="3">
    <source>
        <dbReference type="ARBA" id="ARBA00022803"/>
    </source>
</evidence>
<keyword evidence="5" id="KW-0539">Nucleus</keyword>
<dbReference type="Gene3D" id="1.25.40.10">
    <property type="entry name" value="Tetratricopeptide repeat domain"/>
    <property type="match status" value="1"/>
</dbReference>
<evidence type="ECO:0000256" key="4">
    <source>
        <dbReference type="ARBA" id="ARBA00023054"/>
    </source>
</evidence>
<name>A0A2G9GGD5_9LAMI</name>
<organism evidence="8 9">
    <name type="scientific">Handroanthus impetiginosus</name>
    <dbReference type="NCBI Taxonomy" id="429701"/>
    <lineage>
        <taxon>Eukaryota</taxon>
        <taxon>Viridiplantae</taxon>
        <taxon>Streptophyta</taxon>
        <taxon>Embryophyta</taxon>
        <taxon>Tracheophyta</taxon>
        <taxon>Spermatophyta</taxon>
        <taxon>Magnoliopsida</taxon>
        <taxon>eudicotyledons</taxon>
        <taxon>Gunneridae</taxon>
        <taxon>Pentapetalae</taxon>
        <taxon>asterids</taxon>
        <taxon>lamiids</taxon>
        <taxon>Lamiales</taxon>
        <taxon>Bignoniaceae</taxon>
        <taxon>Crescentiina</taxon>
        <taxon>Tabebuia alliance</taxon>
        <taxon>Handroanthus</taxon>
    </lineage>
</organism>
<dbReference type="InterPro" id="IPR044961">
    <property type="entry name" value="MS5/SDI1"/>
</dbReference>
<dbReference type="InterPro" id="IPR019734">
    <property type="entry name" value="TPR_rpt"/>
</dbReference>
<dbReference type="GO" id="GO:0005634">
    <property type="term" value="C:nucleus"/>
    <property type="evidence" value="ECO:0007669"/>
    <property type="project" value="UniProtKB-SubCell"/>
</dbReference>
<sequence length="469" mass="53667">MLQLKLKQVEEGIAFGGKKIKKARSQGKKIQITVEKEYSRLLGNIAWAYMQKKDFKSAEEHYRKALSFESDKNKQCNLAVCLMHMNKLAEAKFLLQAMKVSSDNANMDESHHAKSYERATQMLAELESQRVLNPIKETARENESGIARGVADGHLNKMKPCPLPFSDKKMNNGGFTEIPYEKRADFDWRTSHYKLNMGQKEAYSACKRAYESPFCNRNIPKVPLTQPLGYLRSRDQRTGWLTENSRASSCRRLSFESSTGSSFSADWIKIEENSNNRSSGQGYEFIGAVHTRPSDEENLNPGVWKETRETYTREHKKSWADIVEEDDFLQKYSGHPHQESLYCFQTQGSFSVGSMNQEGFNDENLDSNIILETPKPFNQAENLSQKIELIDLGSGYFSQPEKTTFSMKPVRRSLCFDQNHNNLPLSMEYLNFEGQGVVLPEEDSSPPKSVSWRNRLQVFKDITACSLKT</sequence>
<proteinExistence type="inferred from homology"/>
<evidence type="ECO:0000256" key="6">
    <source>
        <dbReference type="ARBA" id="ARBA00025750"/>
    </source>
</evidence>
<comment type="caution">
    <text evidence="8">The sequence shown here is derived from an EMBL/GenBank/DDBJ whole genome shotgun (WGS) entry which is preliminary data.</text>
</comment>
<dbReference type="PROSITE" id="PS50005">
    <property type="entry name" value="TPR"/>
    <property type="match status" value="1"/>
</dbReference>
<feature type="repeat" description="TPR" evidence="7">
    <location>
        <begin position="39"/>
        <end position="72"/>
    </location>
</feature>
<dbReference type="SUPFAM" id="SSF48452">
    <property type="entry name" value="TPR-like"/>
    <property type="match status" value="1"/>
</dbReference>
<protein>
    <submittedName>
        <fullName evidence="8">Uncharacterized protein</fullName>
    </submittedName>
</protein>
<dbReference type="STRING" id="429701.A0A2G9GGD5"/>
<keyword evidence="9" id="KW-1185">Reference proteome</keyword>
<keyword evidence="2" id="KW-0677">Repeat</keyword>
<comment type="similarity">
    <text evidence="6">Belongs to the MS5 protein family.</text>
</comment>
<evidence type="ECO:0000256" key="7">
    <source>
        <dbReference type="PROSITE-ProRule" id="PRU00339"/>
    </source>
</evidence>
<gene>
    <name evidence="8" type="ORF">CDL12_23114</name>
</gene>
<dbReference type="Pfam" id="PF13181">
    <property type="entry name" value="TPR_8"/>
    <property type="match status" value="1"/>
</dbReference>
<keyword evidence="3 7" id="KW-0802">TPR repeat</keyword>
<evidence type="ECO:0000256" key="2">
    <source>
        <dbReference type="ARBA" id="ARBA00022737"/>
    </source>
</evidence>
<evidence type="ECO:0000313" key="9">
    <source>
        <dbReference type="Proteomes" id="UP000231279"/>
    </source>
</evidence>
<evidence type="ECO:0000313" key="8">
    <source>
        <dbReference type="EMBL" id="PIN04351.1"/>
    </source>
</evidence>
<comment type="subcellular location">
    <subcellularLocation>
        <location evidence="1">Nucleus</location>
    </subcellularLocation>
</comment>
<accession>A0A2G9GGD5</accession>
<evidence type="ECO:0000256" key="1">
    <source>
        <dbReference type="ARBA" id="ARBA00004123"/>
    </source>
</evidence>
<evidence type="ECO:0000256" key="5">
    <source>
        <dbReference type="ARBA" id="ARBA00023242"/>
    </source>
</evidence>
<reference evidence="9" key="1">
    <citation type="journal article" date="2018" name="Gigascience">
        <title>Genome assembly of the Pink Ipe (Handroanthus impetiginosus, Bignoniaceae), a highly valued, ecologically keystone Neotropical timber forest tree.</title>
        <authorList>
            <person name="Silva-Junior O.B."/>
            <person name="Grattapaglia D."/>
            <person name="Novaes E."/>
            <person name="Collevatti R.G."/>
        </authorList>
    </citation>
    <scope>NUCLEOTIDE SEQUENCE [LARGE SCALE GENOMIC DNA]</scope>
    <source>
        <strain evidence="9">cv. UFG-1</strain>
    </source>
</reference>
<dbReference type="OrthoDB" id="1620277at2759"/>
<dbReference type="PANTHER" id="PTHR36326:SF4">
    <property type="entry name" value="PROTEIN POLLENLESS 3-LIKE 1"/>
    <property type="match status" value="1"/>
</dbReference>
<dbReference type="InterPro" id="IPR011990">
    <property type="entry name" value="TPR-like_helical_dom_sf"/>
</dbReference>
<keyword evidence="4" id="KW-0175">Coiled coil</keyword>
<dbReference type="Proteomes" id="UP000231279">
    <property type="component" value="Unassembled WGS sequence"/>
</dbReference>
<dbReference type="EMBL" id="NKXS01005193">
    <property type="protein sequence ID" value="PIN04351.1"/>
    <property type="molecule type" value="Genomic_DNA"/>
</dbReference>